<dbReference type="AlphaFoldDB" id="A0A4Y8L5U1"/>
<feature type="signal peptide" evidence="3">
    <location>
        <begin position="1"/>
        <end position="19"/>
    </location>
</feature>
<dbReference type="PANTHER" id="PTHR30023:SF0">
    <property type="entry name" value="PENICILLIN-SENSITIVE CARBOXYPEPTIDASE A"/>
    <property type="match status" value="1"/>
</dbReference>
<dbReference type="Pfam" id="PF02113">
    <property type="entry name" value="Peptidase_S13"/>
    <property type="match status" value="1"/>
</dbReference>
<keyword evidence="2 4" id="KW-0378">Hydrolase</keyword>
<dbReference type="STRING" id="1121485.GCA_000426485_02502"/>
<protein>
    <submittedName>
        <fullName evidence="4">D-alanyl-D-alanine carboxypeptidase/D-alanyl-D-alanine-endopeptidase</fullName>
        <ecNumber evidence="4">3.4.16.4</ecNumber>
    </submittedName>
</protein>
<dbReference type="Proteomes" id="UP000297861">
    <property type="component" value="Unassembled WGS sequence"/>
</dbReference>
<dbReference type="EC" id="3.4.16.4" evidence="4"/>
<evidence type="ECO:0000256" key="1">
    <source>
        <dbReference type="ARBA" id="ARBA00006096"/>
    </source>
</evidence>
<keyword evidence="4" id="KW-0121">Carboxypeptidase</keyword>
<feature type="chain" id="PRO_5021260239" evidence="3">
    <location>
        <begin position="20"/>
        <end position="479"/>
    </location>
</feature>
<proteinExistence type="inferred from homology"/>
<dbReference type="EMBL" id="SOML01000002">
    <property type="protein sequence ID" value="TFD98019.1"/>
    <property type="molecule type" value="Genomic_DNA"/>
</dbReference>
<evidence type="ECO:0000256" key="2">
    <source>
        <dbReference type="ARBA" id="ARBA00022801"/>
    </source>
</evidence>
<dbReference type="SUPFAM" id="SSF56601">
    <property type="entry name" value="beta-lactamase/transpeptidase-like"/>
    <property type="match status" value="1"/>
</dbReference>
<keyword evidence="3" id="KW-0732">Signal</keyword>
<gene>
    <name evidence="4" type="primary">dacB</name>
    <name evidence="4" type="ORF">E2605_05215</name>
</gene>
<evidence type="ECO:0000256" key="3">
    <source>
        <dbReference type="SAM" id="SignalP"/>
    </source>
</evidence>
<dbReference type="GO" id="GO:0006508">
    <property type="term" value="P:proteolysis"/>
    <property type="evidence" value="ECO:0007669"/>
    <property type="project" value="InterPro"/>
</dbReference>
<dbReference type="PRINTS" id="PR00922">
    <property type="entry name" value="DADACBPTASE3"/>
</dbReference>
<dbReference type="InterPro" id="IPR000667">
    <property type="entry name" value="Peptidase_S13"/>
</dbReference>
<name>A0A4Y8L5U1_9BACT</name>
<reference evidence="4 5" key="1">
    <citation type="submission" date="2019-03" db="EMBL/GenBank/DDBJ databases">
        <title>San Antonio Military Medical Center submission to MRSN (WRAIR), pending publication.</title>
        <authorList>
            <person name="Blyth D.M."/>
            <person name="Mccarthy S.L."/>
            <person name="Schall S.E."/>
            <person name="Stam J.A."/>
            <person name="Ong A.C."/>
            <person name="Mcgann P.T."/>
        </authorList>
    </citation>
    <scope>NUCLEOTIDE SEQUENCE [LARGE SCALE GENOMIC DNA]</scope>
    <source>
        <strain evidence="4 5">MRSN571793</strain>
    </source>
</reference>
<evidence type="ECO:0000313" key="5">
    <source>
        <dbReference type="Proteomes" id="UP000297861"/>
    </source>
</evidence>
<comment type="similarity">
    <text evidence="1">Belongs to the peptidase S13 family.</text>
</comment>
<dbReference type="RefSeq" id="WP_134435733.1">
    <property type="nucleotide sequence ID" value="NZ_SOML01000002.1"/>
</dbReference>
<dbReference type="OrthoDB" id="9802627at2"/>
<dbReference type="GO" id="GO:0009002">
    <property type="term" value="F:serine-type D-Ala-D-Ala carboxypeptidase activity"/>
    <property type="evidence" value="ECO:0007669"/>
    <property type="project" value="UniProtKB-EC"/>
</dbReference>
<organism evidence="4 5">
    <name type="scientific">Dysgonomonas capnocytophagoides</name>
    <dbReference type="NCBI Taxonomy" id="45254"/>
    <lineage>
        <taxon>Bacteria</taxon>
        <taxon>Pseudomonadati</taxon>
        <taxon>Bacteroidota</taxon>
        <taxon>Bacteroidia</taxon>
        <taxon>Bacteroidales</taxon>
        <taxon>Dysgonomonadaceae</taxon>
        <taxon>Dysgonomonas</taxon>
    </lineage>
</organism>
<sequence length="479" mass="53342">MKYYLLLLLYISMFSTGSAQNAAGSSFSSFPGFENASIGFCVKDLNGNEIASINKNTTLTPASTLKILTSATALEIMGDKYSYPTTLAINTNNPQQLIIHGYGDPTLGSEYIGRGANDFLKGWVDHIKKQVDSQQPIDILVIDNYFGYSGVSSKWLKEDLGNYFAAGAYGISIYDNTYRLYFNTTDTESAPQIIKTQPEMPELIFRNTLKMNSNNEDNGYINGEIFSNYRTLVGDIPAKRASFSIKGDIPDPGLMLGKIISTKLQEEGYSIAKLETSRDLYYENMYNRFGSANPEEKVFYTYRSPALKDIIRVINERSNNHYTEHLIRTIGRTIGDKSIYTDALSEGVAQISLFWENKGINTNSLRMYDGCGLAPSDGISAEMLCDILVYMKAKSKYCDAFVESLPKAGKEGTVRNVLKGTRLEGKVVMKSGSIANVQCFAGYYTDGDKQYAFSIMVNNYNSSRKQVVRAIENLLLNTF</sequence>
<dbReference type="Gene3D" id="3.40.710.10">
    <property type="entry name" value="DD-peptidase/beta-lactamase superfamily"/>
    <property type="match status" value="2"/>
</dbReference>
<dbReference type="GO" id="GO:0000270">
    <property type="term" value="P:peptidoglycan metabolic process"/>
    <property type="evidence" value="ECO:0007669"/>
    <property type="project" value="TreeGrafter"/>
</dbReference>
<accession>A0A4Y8L5U1</accession>
<dbReference type="InterPro" id="IPR012338">
    <property type="entry name" value="Beta-lactam/transpept-like"/>
</dbReference>
<keyword evidence="4" id="KW-0645">Protease</keyword>
<keyword evidence="5" id="KW-1185">Reference proteome</keyword>
<dbReference type="PANTHER" id="PTHR30023">
    <property type="entry name" value="D-ALANYL-D-ALANINE CARBOXYPEPTIDASE"/>
    <property type="match status" value="1"/>
</dbReference>
<comment type="caution">
    <text evidence="4">The sequence shown here is derived from an EMBL/GenBank/DDBJ whole genome shotgun (WGS) entry which is preliminary data.</text>
</comment>
<dbReference type="NCBIfam" id="TIGR00666">
    <property type="entry name" value="PBP4"/>
    <property type="match status" value="1"/>
</dbReference>
<evidence type="ECO:0000313" key="4">
    <source>
        <dbReference type="EMBL" id="TFD98019.1"/>
    </source>
</evidence>